<feature type="domain" description="STAS" evidence="1">
    <location>
        <begin position="35"/>
        <end position="95"/>
    </location>
</feature>
<protein>
    <submittedName>
        <fullName evidence="2">STAS domain-containing protein</fullName>
    </submittedName>
</protein>
<keyword evidence="3" id="KW-1185">Reference proteome</keyword>
<proteinExistence type="predicted"/>
<organism evidence="2 3">
    <name type="scientific">Streptomyces roseolus</name>
    <dbReference type="NCBI Taxonomy" id="67358"/>
    <lineage>
        <taxon>Bacteria</taxon>
        <taxon>Bacillati</taxon>
        <taxon>Actinomycetota</taxon>
        <taxon>Actinomycetes</taxon>
        <taxon>Kitasatosporales</taxon>
        <taxon>Streptomycetaceae</taxon>
        <taxon>Streptomyces</taxon>
    </lineage>
</organism>
<evidence type="ECO:0000259" key="1">
    <source>
        <dbReference type="PROSITE" id="PS50801"/>
    </source>
</evidence>
<dbReference type="InterPro" id="IPR036513">
    <property type="entry name" value="STAS_dom_sf"/>
</dbReference>
<name>A0ABU4KGB3_9ACTN</name>
<dbReference type="Proteomes" id="UP001278571">
    <property type="component" value="Unassembled WGS sequence"/>
</dbReference>
<evidence type="ECO:0000313" key="2">
    <source>
        <dbReference type="EMBL" id="MDX2296825.1"/>
    </source>
</evidence>
<dbReference type="RefSeq" id="WP_319012986.1">
    <property type="nucleotide sequence ID" value="NZ_JAWJZF010000504.1"/>
</dbReference>
<dbReference type="CDD" id="cd07043">
    <property type="entry name" value="STAS_anti-anti-sigma_factors"/>
    <property type="match status" value="1"/>
</dbReference>
<dbReference type="Pfam" id="PF13466">
    <property type="entry name" value="STAS_2"/>
    <property type="match status" value="1"/>
</dbReference>
<dbReference type="InterPro" id="IPR058548">
    <property type="entry name" value="MlaB-like_STAS"/>
</dbReference>
<dbReference type="EMBL" id="JAWJZF010000504">
    <property type="protein sequence ID" value="MDX2296825.1"/>
    <property type="molecule type" value="Genomic_DNA"/>
</dbReference>
<dbReference type="PROSITE" id="PS50801">
    <property type="entry name" value="STAS"/>
    <property type="match status" value="1"/>
</dbReference>
<evidence type="ECO:0000313" key="3">
    <source>
        <dbReference type="Proteomes" id="UP001278571"/>
    </source>
</evidence>
<dbReference type="Gene3D" id="3.30.750.24">
    <property type="entry name" value="STAS domain"/>
    <property type="match status" value="1"/>
</dbReference>
<comment type="caution">
    <text evidence="2">The sequence shown here is derived from an EMBL/GenBank/DDBJ whole genome shotgun (WGS) entry which is preliminary data.</text>
</comment>
<accession>A0ABU4KGB3</accession>
<gene>
    <name evidence="2" type="ORF">R2363_32210</name>
</gene>
<reference evidence="2 3" key="1">
    <citation type="submission" date="2023-10" db="EMBL/GenBank/DDBJ databases">
        <authorList>
            <person name="Wang X.X."/>
        </authorList>
    </citation>
    <scope>NUCLEOTIDE SEQUENCE [LARGE SCALE GENOMIC DNA]</scope>
    <source>
        <strain evidence="2 3">NBRC 12816</strain>
    </source>
</reference>
<dbReference type="SUPFAM" id="SSF52091">
    <property type="entry name" value="SpoIIaa-like"/>
    <property type="match status" value="1"/>
</dbReference>
<sequence length="154" mass="16117">MSTASTAPILTVPLGTPAPSVVHDSGACAAPGDIVVASCTTLGSTLVVHLTGEIDHYSSGPLRTLLASAADHGYTGLVLDTARVTFCDSALLAVLDWWPQRGRRLSLANSSRAVQHLLNAAAPTWQQTSPPTAAAMGNRLREARRPSHGSRSRR</sequence>
<dbReference type="InterPro" id="IPR002645">
    <property type="entry name" value="STAS_dom"/>
</dbReference>